<dbReference type="Pfam" id="PF19054">
    <property type="entry name" value="DUF5753"/>
    <property type="match status" value="1"/>
</dbReference>
<comment type="caution">
    <text evidence="2">The sequence shown here is derived from an EMBL/GenBank/DDBJ whole genome shotgun (WGS) entry which is preliminary data.</text>
</comment>
<protein>
    <submittedName>
        <fullName evidence="2">Transcriptional regulator with XRE-family HTH domain</fullName>
    </submittedName>
</protein>
<feature type="domain" description="HTH cro/C1-type" evidence="1">
    <location>
        <begin position="14"/>
        <end position="68"/>
    </location>
</feature>
<dbReference type="Proteomes" id="UP000584374">
    <property type="component" value="Unassembled WGS sequence"/>
</dbReference>
<dbReference type="Pfam" id="PF13560">
    <property type="entry name" value="HTH_31"/>
    <property type="match status" value="1"/>
</dbReference>
<dbReference type="CDD" id="cd00093">
    <property type="entry name" value="HTH_XRE"/>
    <property type="match status" value="1"/>
</dbReference>
<dbReference type="Gene3D" id="1.10.260.40">
    <property type="entry name" value="lambda repressor-like DNA-binding domains"/>
    <property type="match status" value="1"/>
</dbReference>
<dbReference type="InterPro" id="IPR043917">
    <property type="entry name" value="DUF5753"/>
</dbReference>
<dbReference type="InterPro" id="IPR001387">
    <property type="entry name" value="Cro/C1-type_HTH"/>
</dbReference>
<dbReference type="SMART" id="SM00530">
    <property type="entry name" value="HTH_XRE"/>
    <property type="match status" value="1"/>
</dbReference>
<dbReference type="EMBL" id="JACHIW010000001">
    <property type="protein sequence ID" value="MBB5154737.1"/>
    <property type="molecule type" value="Genomic_DNA"/>
</dbReference>
<sequence>MTGSPRARALARELRAARKSTGMSMRRLGERLGWSESKVSRIELAQHQLSETDLSSVLVILGVTGAEREKLLRLARDLDQPAWWELGLDLSPQLTALLDAEQRATRITQFSLVVLPGLLQTRGYTRALFSAYGVPPEQMDRYIELSQLRQGILHKEEPVSYDLYVDESALWRPIGGPRVMIEQLKHLLRAAEAADIRIRAIPNAIGAYAGLLGAFMLVDFVYDRPTVHLEQRCAIGILDAPDDVAVFVETTEHLRELALGESDSRRLIKNYVRQYEQRQPPE</sequence>
<gene>
    <name evidence="2" type="ORF">BJ970_002271</name>
</gene>
<accession>A0A840Q429</accession>
<dbReference type="PROSITE" id="PS50943">
    <property type="entry name" value="HTH_CROC1"/>
    <property type="match status" value="1"/>
</dbReference>
<dbReference type="AlphaFoldDB" id="A0A840Q429"/>
<keyword evidence="3" id="KW-1185">Reference proteome</keyword>
<evidence type="ECO:0000313" key="3">
    <source>
        <dbReference type="Proteomes" id="UP000584374"/>
    </source>
</evidence>
<organism evidence="2 3">
    <name type="scientific">Saccharopolyspora phatthalungensis</name>
    <dbReference type="NCBI Taxonomy" id="664693"/>
    <lineage>
        <taxon>Bacteria</taxon>
        <taxon>Bacillati</taxon>
        <taxon>Actinomycetota</taxon>
        <taxon>Actinomycetes</taxon>
        <taxon>Pseudonocardiales</taxon>
        <taxon>Pseudonocardiaceae</taxon>
        <taxon>Saccharopolyspora</taxon>
    </lineage>
</organism>
<dbReference type="InterPro" id="IPR010982">
    <property type="entry name" value="Lambda_DNA-bd_dom_sf"/>
</dbReference>
<dbReference type="SUPFAM" id="SSF47413">
    <property type="entry name" value="lambda repressor-like DNA-binding domains"/>
    <property type="match status" value="1"/>
</dbReference>
<dbReference type="GO" id="GO:0003677">
    <property type="term" value="F:DNA binding"/>
    <property type="evidence" value="ECO:0007669"/>
    <property type="project" value="InterPro"/>
</dbReference>
<dbReference type="RefSeq" id="WP_184726209.1">
    <property type="nucleotide sequence ID" value="NZ_JACHIW010000001.1"/>
</dbReference>
<evidence type="ECO:0000313" key="2">
    <source>
        <dbReference type="EMBL" id="MBB5154737.1"/>
    </source>
</evidence>
<name>A0A840Q429_9PSEU</name>
<evidence type="ECO:0000259" key="1">
    <source>
        <dbReference type="PROSITE" id="PS50943"/>
    </source>
</evidence>
<reference evidence="2 3" key="1">
    <citation type="submission" date="2020-08" db="EMBL/GenBank/DDBJ databases">
        <title>Sequencing the genomes of 1000 actinobacteria strains.</title>
        <authorList>
            <person name="Klenk H.-P."/>
        </authorList>
    </citation>
    <scope>NUCLEOTIDE SEQUENCE [LARGE SCALE GENOMIC DNA]</scope>
    <source>
        <strain evidence="2 3">DSM 45584</strain>
    </source>
</reference>
<proteinExistence type="predicted"/>